<evidence type="ECO:0000256" key="1">
    <source>
        <dbReference type="ARBA" id="ARBA00022669"/>
    </source>
</evidence>
<proteinExistence type="inferred from homology"/>
<organism evidence="8 9">
    <name type="scientific">Fusarium napiforme</name>
    <dbReference type="NCBI Taxonomy" id="42672"/>
    <lineage>
        <taxon>Eukaryota</taxon>
        <taxon>Fungi</taxon>
        <taxon>Dikarya</taxon>
        <taxon>Ascomycota</taxon>
        <taxon>Pezizomycotina</taxon>
        <taxon>Sordariomycetes</taxon>
        <taxon>Hypocreomycetidae</taxon>
        <taxon>Hypocreales</taxon>
        <taxon>Nectriaceae</taxon>
        <taxon>Fusarium</taxon>
        <taxon>Fusarium fujikuroi species complex</taxon>
    </lineage>
</organism>
<dbReference type="SUPFAM" id="SSF54106">
    <property type="entry name" value="LysM domain"/>
    <property type="match status" value="2"/>
</dbReference>
<gene>
    <name evidence="8" type="ORF">FNAPI_6490</name>
</gene>
<evidence type="ECO:0000259" key="7">
    <source>
        <dbReference type="PROSITE" id="PS51782"/>
    </source>
</evidence>
<comment type="caution">
    <text evidence="8">The sequence shown here is derived from an EMBL/GenBank/DDBJ whole genome shotgun (WGS) entry which is preliminary data.</text>
</comment>
<accession>A0A8H5JF52</accession>
<dbReference type="Gene3D" id="3.10.350.10">
    <property type="entry name" value="LysM domain"/>
    <property type="match status" value="4"/>
</dbReference>
<dbReference type="PROSITE" id="PS51782">
    <property type="entry name" value="LYSM"/>
    <property type="match status" value="3"/>
</dbReference>
<keyword evidence="3" id="KW-0843">Virulence</keyword>
<sequence>MHLTKLLAASLLPALPYARSIPSRRGVDCSFYTSPDSGATCATFAEAWGMSEDDLKALNSGIKCPDIDTQNTYCVIGSVNDDPDEPSPTAVPPKSTAPASTKVTSAIKTTPTAVTPTVTQKPTTTKQPSGNGVKTPEAIQEGMVSNCNKFHYVSPTTTCQGILNYNKITLADFVKWNPAVGKDCSGLWKGTSACVGVIGSTPSPTTTTKPKPSTTTPANGIKTPPAIQEGMVANCNKFHAVKDTTTCQGIVEYNKITLADFIKWNPAVGKDCSGLWKGTSACVGVVGSKPQPTATAPSNGIKTPSPIQDGMVKNCITFHYISSTTTCQALLKYRKITMEQFFKWNPAVKKDCSGLWKDTNACVAVK</sequence>
<feature type="compositionally biased region" description="Low complexity" evidence="5">
    <location>
        <begin position="201"/>
        <end position="217"/>
    </location>
</feature>
<feature type="compositionally biased region" description="Polar residues" evidence="5">
    <location>
        <begin position="97"/>
        <end position="108"/>
    </location>
</feature>
<evidence type="ECO:0000313" key="9">
    <source>
        <dbReference type="Proteomes" id="UP000574317"/>
    </source>
</evidence>
<feature type="domain" description="LysM" evidence="7">
    <location>
        <begin position="317"/>
        <end position="363"/>
    </location>
</feature>
<dbReference type="Proteomes" id="UP000574317">
    <property type="component" value="Unassembled WGS sequence"/>
</dbReference>
<dbReference type="SMART" id="SM00257">
    <property type="entry name" value="LysM"/>
    <property type="match status" value="3"/>
</dbReference>
<evidence type="ECO:0000256" key="4">
    <source>
        <dbReference type="ARBA" id="ARBA00044955"/>
    </source>
</evidence>
<feature type="domain" description="LysM" evidence="7">
    <location>
        <begin position="149"/>
        <end position="195"/>
    </location>
</feature>
<feature type="chain" id="PRO_5034503157" description="LysM domain-containing protein" evidence="6">
    <location>
        <begin position="21"/>
        <end position="366"/>
    </location>
</feature>
<dbReference type="PANTHER" id="PTHR34997">
    <property type="entry name" value="AM15"/>
    <property type="match status" value="1"/>
</dbReference>
<dbReference type="AlphaFoldDB" id="A0A8H5JF52"/>
<comment type="similarity">
    <text evidence="4">Belongs to the secreted LysM effector family.</text>
</comment>
<feature type="region of interest" description="Disordered" evidence="5">
    <location>
        <begin position="201"/>
        <end position="220"/>
    </location>
</feature>
<keyword evidence="1" id="KW-0147">Chitin-binding</keyword>
<dbReference type="PANTHER" id="PTHR34997:SF2">
    <property type="entry name" value="LYSM DOMAIN-CONTAINING PROTEIN-RELATED"/>
    <property type="match status" value="1"/>
</dbReference>
<feature type="region of interest" description="Disordered" evidence="5">
    <location>
        <begin position="80"/>
        <end position="133"/>
    </location>
</feature>
<dbReference type="InterPro" id="IPR052210">
    <property type="entry name" value="LysM1-like"/>
</dbReference>
<dbReference type="GO" id="GO:0008061">
    <property type="term" value="F:chitin binding"/>
    <property type="evidence" value="ECO:0007669"/>
    <property type="project" value="UniProtKB-KW"/>
</dbReference>
<evidence type="ECO:0000256" key="5">
    <source>
        <dbReference type="SAM" id="MobiDB-lite"/>
    </source>
</evidence>
<dbReference type="EMBL" id="JAAOAO010000238">
    <property type="protein sequence ID" value="KAF5554218.1"/>
    <property type="molecule type" value="Genomic_DNA"/>
</dbReference>
<name>A0A8H5JF52_9HYPO</name>
<feature type="signal peptide" evidence="6">
    <location>
        <begin position="1"/>
        <end position="20"/>
    </location>
</feature>
<keyword evidence="2 6" id="KW-0732">Signal</keyword>
<keyword evidence="9" id="KW-1185">Reference proteome</keyword>
<dbReference type="Pfam" id="PF01476">
    <property type="entry name" value="LysM"/>
    <property type="match status" value="1"/>
</dbReference>
<evidence type="ECO:0000256" key="6">
    <source>
        <dbReference type="SAM" id="SignalP"/>
    </source>
</evidence>
<dbReference type="InterPro" id="IPR018392">
    <property type="entry name" value="LysM"/>
</dbReference>
<evidence type="ECO:0000313" key="8">
    <source>
        <dbReference type="EMBL" id="KAF5554218.1"/>
    </source>
</evidence>
<evidence type="ECO:0000256" key="3">
    <source>
        <dbReference type="ARBA" id="ARBA00023026"/>
    </source>
</evidence>
<dbReference type="InterPro" id="IPR036779">
    <property type="entry name" value="LysM_dom_sf"/>
</dbReference>
<evidence type="ECO:0000256" key="2">
    <source>
        <dbReference type="ARBA" id="ARBA00022729"/>
    </source>
</evidence>
<reference evidence="8 9" key="1">
    <citation type="submission" date="2020-05" db="EMBL/GenBank/DDBJ databases">
        <title>Identification and distribution of gene clusters putatively required for synthesis of sphingolipid metabolism inhibitors in phylogenetically diverse species of the filamentous fungus Fusarium.</title>
        <authorList>
            <person name="Kim H.-S."/>
            <person name="Busman M."/>
            <person name="Brown D.W."/>
            <person name="Divon H."/>
            <person name="Uhlig S."/>
            <person name="Proctor R.H."/>
        </authorList>
    </citation>
    <scope>NUCLEOTIDE SEQUENCE [LARGE SCALE GENOMIC DNA]</scope>
    <source>
        <strain evidence="8 9">NRRL 25196</strain>
    </source>
</reference>
<protein>
    <recommendedName>
        <fullName evidence="7">LysM domain-containing protein</fullName>
    </recommendedName>
</protein>
<feature type="domain" description="LysM" evidence="7">
    <location>
        <begin position="237"/>
        <end position="283"/>
    </location>
</feature>
<feature type="compositionally biased region" description="Low complexity" evidence="5">
    <location>
        <begin position="109"/>
        <end position="128"/>
    </location>
</feature>